<dbReference type="InterPro" id="IPR052637">
    <property type="entry name" value="KLHDC3-like"/>
</dbReference>
<keyword evidence="2" id="KW-1133">Transmembrane helix</keyword>
<keyword evidence="4" id="KW-1185">Reference proteome</keyword>
<protein>
    <recommendedName>
        <fullName evidence="5">Kelch domain-containing protein 3</fullName>
    </recommendedName>
</protein>
<evidence type="ECO:0008006" key="5">
    <source>
        <dbReference type="Google" id="ProtNLM"/>
    </source>
</evidence>
<dbReference type="GO" id="GO:0003682">
    <property type="term" value="F:chromatin binding"/>
    <property type="evidence" value="ECO:0007669"/>
    <property type="project" value="InterPro"/>
</dbReference>
<dbReference type="PANTHER" id="PTHR46461:SF1">
    <property type="entry name" value="KELCH DOMAIN-CONTAINING PROTEIN 3"/>
    <property type="match status" value="1"/>
</dbReference>
<dbReference type="GO" id="GO:0005737">
    <property type="term" value="C:cytoplasm"/>
    <property type="evidence" value="ECO:0007669"/>
    <property type="project" value="TreeGrafter"/>
</dbReference>
<evidence type="ECO:0000256" key="1">
    <source>
        <dbReference type="ARBA" id="ARBA00022441"/>
    </source>
</evidence>
<dbReference type="Proteomes" id="UP000186922">
    <property type="component" value="Unassembled WGS sequence"/>
</dbReference>
<keyword evidence="2" id="KW-0472">Membrane</keyword>
<keyword evidence="1" id="KW-0880">Kelch repeat</keyword>
<dbReference type="AlphaFoldDB" id="A0A1D1VQ76"/>
<keyword evidence="2" id="KW-0812">Transmembrane</keyword>
<evidence type="ECO:0000313" key="4">
    <source>
        <dbReference type="Proteomes" id="UP000186922"/>
    </source>
</evidence>
<reference evidence="3 4" key="1">
    <citation type="journal article" date="2016" name="Nat. Commun.">
        <title>Extremotolerant tardigrade genome and improved radiotolerance of human cultured cells by tardigrade-unique protein.</title>
        <authorList>
            <person name="Hashimoto T."/>
            <person name="Horikawa D.D."/>
            <person name="Saito Y."/>
            <person name="Kuwahara H."/>
            <person name="Kozuka-Hata H."/>
            <person name="Shin-I T."/>
            <person name="Minakuchi Y."/>
            <person name="Ohishi K."/>
            <person name="Motoyama A."/>
            <person name="Aizu T."/>
            <person name="Enomoto A."/>
            <person name="Kondo K."/>
            <person name="Tanaka S."/>
            <person name="Hara Y."/>
            <person name="Koshikawa S."/>
            <person name="Sagara H."/>
            <person name="Miura T."/>
            <person name="Yokobori S."/>
            <person name="Miyagawa K."/>
            <person name="Suzuki Y."/>
            <person name="Kubo T."/>
            <person name="Oyama M."/>
            <person name="Kohara Y."/>
            <person name="Fujiyama A."/>
            <person name="Arakawa K."/>
            <person name="Katayama T."/>
            <person name="Toyoda A."/>
            <person name="Kunieda T."/>
        </authorList>
    </citation>
    <scope>NUCLEOTIDE SEQUENCE [LARGE SCALE GENOMIC DNA]</scope>
    <source>
        <strain evidence="3 4">YOKOZUNA-1</strain>
    </source>
</reference>
<evidence type="ECO:0000256" key="2">
    <source>
        <dbReference type="SAM" id="Phobius"/>
    </source>
</evidence>
<dbReference type="Pfam" id="PF24681">
    <property type="entry name" value="Kelch_KLHDC2_KLHL20_DRC7"/>
    <property type="match status" value="1"/>
</dbReference>
<accession>A0A1D1VQ76</accession>
<sequence>MFVTRLEGGPKKVNHAAVAIEDKIFCFGGYCSGEDYEESRAMEVYVLDVDSLRWKMLPAPLDFTSDICRSDVPYHRYGHSAAAWKHYAYIWGGRNDLAGACNTLYCFDTEKTTWARPKMHGRCPDKRDGHSAAILEDTMYIFGGFEETRDRFSSAIFAYHILYSTWNTIRLAPGSPQPMPRDFTTMVPLEDKLYVWGGRGDLDEDGQHTGIEKYDNFLWRFDPRACTWTQVETLNGVAPPSRRSHTSFVRRGKFYIFGGYDGTDHFNDMWMFDPRASEAKWSQITFSAKKFVPKPRRRMACCVANDRLFLFGGTSPVTLEYPYSTSFLPEAPLFDHDDLFLMEFMPKLKTLALVRRRSSFFQVAQLSSQVCRERAPLGRPVLPSLFAGVLIAIQCSVAISCLFHLGIF</sequence>
<dbReference type="SUPFAM" id="SSF117281">
    <property type="entry name" value="Kelch motif"/>
    <property type="match status" value="1"/>
</dbReference>
<organism evidence="3 4">
    <name type="scientific">Ramazzottius varieornatus</name>
    <name type="common">Water bear</name>
    <name type="synonym">Tardigrade</name>
    <dbReference type="NCBI Taxonomy" id="947166"/>
    <lineage>
        <taxon>Eukaryota</taxon>
        <taxon>Metazoa</taxon>
        <taxon>Ecdysozoa</taxon>
        <taxon>Tardigrada</taxon>
        <taxon>Eutardigrada</taxon>
        <taxon>Parachela</taxon>
        <taxon>Hypsibioidea</taxon>
        <taxon>Ramazzottiidae</taxon>
        <taxon>Ramazzottius</taxon>
    </lineage>
</organism>
<proteinExistence type="predicted"/>
<dbReference type="PANTHER" id="PTHR46461">
    <property type="entry name" value="KELCH DOMAIN-CONTAINING PROTEIN 3"/>
    <property type="match status" value="1"/>
</dbReference>
<dbReference type="Gene3D" id="2.120.10.80">
    <property type="entry name" value="Kelch-type beta propeller"/>
    <property type="match status" value="2"/>
</dbReference>
<evidence type="ECO:0000313" key="3">
    <source>
        <dbReference type="EMBL" id="GAV00709.1"/>
    </source>
</evidence>
<dbReference type="Pfam" id="PF01344">
    <property type="entry name" value="Kelch_1"/>
    <property type="match status" value="1"/>
</dbReference>
<gene>
    <name evidence="3" type="primary">RvY_11518</name>
    <name evidence="3" type="synonym">RvY_11518.1</name>
    <name evidence="3" type="ORF">RvY_11518-1</name>
</gene>
<feature type="transmembrane region" description="Helical" evidence="2">
    <location>
        <begin position="381"/>
        <end position="405"/>
    </location>
</feature>
<dbReference type="InterPro" id="IPR015915">
    <property type="entry name" value="Kelch-typ_b-propeller"/>
</dbReference>
<name>A0A1D1VQ76_RAMVA</name>
<dbReference type="STRING" id="947166.A0A1D1VQ76"/>
<dbReference type="InterPro" id="IPR006652">
    <property type="entry name" value="Kelch_1"/>
</dbReference>
<comment type="caution">
    <text evidence="3">The sequence shown here is derived from an EMBL/GenBank/DDBJ whole genome shotgun (WGS) entry which is preliminary data.</text>
</comment>
<dbReference type="OrthoDB" id="432528at2759"/>
<dbReference type="EMBL" id="BDGG01000006">
    <property type="protein sequence ID" value="GAV00709.1"/>
    <property type="molecule type" value="Genomic_DNA"/>
</dbReference>